<dbReference type="PANTHER" id="PTHR33159:SF101">
    <property type="entry name" value="OS04G0379600 PROTEIN"/>
    <property type="match status" value="1"/>
</dbReference>
<evidence type="ECO:0000259" key="2">
    <source>
        <dbReference type="Pfam" id="PF05627"/>
    </source>
</evidence>
<dbReference type="Gramene" id="Pp3c7_17770V3.1">
    <property type="protein sequence ID" value="PAC:32925458.CDS.1"/>
    <property type="gene ID" value="Pp3c7_17770"/>
</dbReference>
<name>A0A2K1KC14_PHYPA</name>
<dbReference type="Gramene" id="Pp3c7_17770V3.2">
    <property type="protein sequence ID" value="PAC:32925459.CDS.1"/>
    <property type="gene ID" value="Pp3c7_17770"/>
</dbReference>
<keyword evidence="5" id="KW-1185">Reference proteome</keyword>
<feature type="compositionally biased region" description="Basic and acidic residues" evidence="1">
    <location>
        <begin position="8"/>
        <end position="34"/>
    </location>
</feature>
<proteinExistence type="predicted"/>
<evidence type="ECO:0000313" key="3">
    <source>
        <dbReference type="EMBL" id="PNR51320.1"/>
    </source>
</evidence>
<dbReference type="PANTHER" id="PTHR33159">
    <property type="entry name" value="RPM1-INTERACTING PROTEIN 4 (RIN4) FAMILY PROTEIN"/>
    <property type="match status" value="1"/>
</dbReference>
<dbReference type="InterPro" id="IPR040387">
    <property type="entry name" value="RIN4/NOI4"/>
</dbReference>
<feature type="compositionally biased region" description="Basic and acidic residues" evidence="1">
    <location>
        <begin position="76"/>
        <end position="92"/>
    </location>
</feature>
<dbReference type="InterPro" id="IPR008700">
    <property type="entry name" value="TypeIII_avirulence_cleave"/>
</dbReference>
<reference evidence="3 5" key="1">
    <citation type="journal article" date="2008" name="Science">
        <title>The Physcomitrella genome reveals evolutionary insights into the conquest of land by plants.</title>
        <authorList>
            <person name="Rensing S."/>
            <person name="Lang D."/>
            <person name="Zimmer A."/>
            <person name="Terry A."/>
            <person name="Salamov A."/>
            <person name="Shapiro H."/>
            <person name="Nishiyama T."/>
            <person name="Perroud P.-F."/>
            <person name="Lindquist E."/>
            <person name="Kamisugi Y."/>
            <person name="Tanahashi T."/>
            <person name="Sakakibara K."/>
            <person name="Fujita T."/>
            <person name="Oishi K."/>
            <person name="Shin-I T."/>
            <person name="Kuroki Y."/>
            <person name="Toyoda A."/>
            <person name="Suzuki Y."/>
            <person name="Hashimoto A."/>
            <person name="Yamaguchi K."/>
            <person name="Sugano A."/>
            <person name="Kohara Y."/>
            <person name="Fujiyama A."/>
            <person name="Anterola A."/>
            <person name="Aoki S."/>
            <person name="Ashton N."/>
            <person name="Barbazuk W.B."/>
            <person name="Barker E."/>
            <person name="Bennetzen J."/>
            <person name="Bezanilla M."/>
            <person name="Blankenship R."/>
            <person name="Cho S.H."/>
            <person name="Dutcher S."/>
            <person name="Estelle M."/>
            <person name="Fawcett J.A."/>
            <person name="Gundlach H."/>
            <person name="Hanada K."/>
            <person name="Heyl A."/>
            <person name="Hicks K.A."/>
            <person name="Hugh J."/>
            <person name="Lohr M."/>
            <person name="Mayer K."/>
            <person name="Melkozernov A."/>
            <person name="Murata T."/>
            <person name="Nelson D."/>
            <person name="Pils B."/>
            <person name="Prigge M."/>
            <person name="Reiss B."/>
            <person name="Renner T."/>
            <person name="Rombauts S."/>
            <person name="Rushton P."/>
            <person name="Sanderfoot A."/>
            <person name="Schween G."/>
            <person name="Shiu S.-H."/>
            <person name="Stueber K."/>
            <person name="Theodoulou F.L."/>
            <person name="Tu H."/>
            <person name="Van de Peer Y."/>
            <person name="Verrier P.J."/>
            <person name="Waters E."/>
            <person name="Wood A."/>
            <person name="Yang L."/>
            <person name="Cove D."/>
            <person name="Cuming A."/>
            <person name="Hasebe M."/>
            <person name="Lucas S."/>
            <person name="Mishler D.B."/>
            <person name="Reski R."/>
            <person name="Grigoriev I."/>
            <person name="Quatrano R.S."/>
            <person name="Boore J.L."/>
        </authorList>
    </citation>
    <scope>NUCLEOTIDE SEQUENCE [LARGE SCALE GENOMIC DNA]</scope>
    <source>
        <strain evidence="4 5">cv. Gransden 2004</strain>
    </source>
</reference>
<dbReference type="Pfam" id="PF05627">
    <property type="entry name" value="AvrRpt-cleavage"/>
    <property type="match status" value="1"/>
</dbReference>
<feature type="compositionally biased region" description="Low complexity" evidence="1">
    <location>
        <begin position="94"/>
        <end position="116"/>
    </location>
</feature>
<evidence type="ECO:0000256" key="1">
    <source>
        <dbReference type="SAM" id="MobiDB-lite"/>
    </source>
</evidence>
<protein>
    <recommendedName>
        <fullName evidence="2">RIN4 pathogenic type III effector avirulence factor Avr cleavage site domain-containing protein</fullName>
    </recommendedName>
</protein>
<feature type="domain" description="RIN4 pathogenic type III effector avirulence factor Avr cleavage site" evidence="2">
    <location>
        <begin position="148"/>
        <end position="181"/>
    </location>
</feature>
<reference evidence="3 5" key="2">
    <citation type="journal article" date="2018" name="Plant J.">
        <title>The Physcomitrella patens chromosome-scale assembly reveals moss genome structure and evolution.</title>
        <authorList>
            <person name="Lang D."/>
            <person name="Ullrich K.K."/>
            <person name="Murat F."/>
            <person name="Fuchs J."/>
            <person name="Jenkins J."/>
            <person name="Haas F.B."/>
            <person name="Piednoel M."/>
            <person name="Gundlach H."/>
            <person name="Van Bel M."/>
            <person name="Meyberg R."/>
            <person name="Vives C."/>
            <person name="Morata J."/>
            <person name="Symeonidi A."/>
            <person name="Hiss M."/>
            <person name="Muchero W."/>
            <person name="Kamisugi Y."/>
            <person name="Saleh O."/>
            <person name="Blanc G."/>
            <person name="Decker E.L."/>
            <person name="van Gessel N."/>
            <person name="Grimwood J."/>
            <person name="Hayes R.D."/>
            <person name="Graham S.W."/>
            <person name="Gunter L.E."/>
            <person name="McDaniel S.F."/>
            <person name="Hoernstein S.N.W."/>
            <person name="Larsson A."/>
            <person name="Li F.W."/>
            <person name="Perroud P.F."/>
            <person name="Phillips J."/>
            <person name="Ranjan P."/>
            <person name="Rokshar D.S."/>
            <person name="Rothfels C.J."/>
            <person name="Schneider L."/>
            <person name="Shu S."/>
            <person name="Stevenson D.W."/>
            <person name="Thummler F."/>
            <person name="Tillich M."/>
            <person name="Villarreal Aguilar J.C."/>
            <person name="Widiez T."/>
            <person name="Wong G.K."/>
            <person name="Wymore A."/>
            <person name="Zhang Y."/>
            <person name="Zimmer A.D."/>
            <person name="Quatrano R.S."/>
            <person name="Mayer K.F.X."/>
            <person name="Goodstein D."/>
            <person name="Casacuberta J.M."/>
            <person name="Vandepoele K."/>
            <person name="Reski R."/>
            <person name="Cuming A.C."/>
            <person name="Tuskan G.A."/>
            <person name="Maumus F."/>
            <person name="Salse J."/>
            <person name="Schmutz J."/>
            <person name="Rensing S.A."/>
        </authorList>
    </citation>
    <scope>NUCLEOTIDE SEQUENCE [LARGE SCALE GENOMIC DNA]</scope>
    <source>
        <strain evidence="4 5">cv. Gransden 2004</strain>
    </source>
</reference>
<sequence>MAISLSVVDDKTNKVERNMVLESGEDARRTDSNAEKLAVATKPTEHQIPKAQSPGIPKRRTPPRSGKKYVSQMAQAREEKKRREASSGKSKDWPGSSDADTSSTPSSADSGSLTSDVPNGVQREGAAAVAKNGGSTASKLEAEKAVGGPGHLPKFGEWDNHTVDSGPCYTLLFQNAAEQKKNGGPVLVHAQKPSSKPGVTEDLYDFNYGGMKSKKKKQFILLCCFSSA</sequence>
<dbReference type="Proteomes" id="UP000006727">
    <property type="component" value="Chromosome 7"/>
</dbReference>
<dbReference type="EnsemblPlants" id="Pp3c7_17770V3.2">
    <property type="protein sequence ID" value="PAC:32925459.CDS.1"/>
    <property type="gene ID" value="Pp3c7_17770"/>
</dbReference>
<dbReference type="EMBL" id="ABEU02000007">
    <property type="protein sequence ID" value="PNR51320.1"/>
    <property type="molecule type" value="Genomic_DNA"/>
</dbReference>
<evidence type="ECO:0000313" key="4">
    <source>
        <dbReference type="EnsemblPlants" id="PAC:32925458.CDS.1"/>
    </source>
</evidence>
<evidence type="ECO:0000313" key="5">
    <source>
        <dbReference type="Proteomes" id="UP000006727"/>
    </source>
</evidence>
<accession>A0A2K1KC14</accession>
<feature type="region of interest" description="Disordered" evidence="1">
    <location>
        <begin position="1"/>
        <end position="153"/>
    </location>
</feature>
<feature type="compositionally biased region" description="Basic residues" evidence="1">
    <location>
        <begin position="57"/>
        <end position="67"/>
    </location>
</feature>
<dbReference type="AlphaFoldDB" id="A0A2K1KC14"/>
<organism evidence="3">
    <name type="scientific">Physcomitrium patens</name>
    <name type="common">Spreading-leaved earth moss</name>
    <name type="synonym">Physcomitrella patens</name>
    <dbReference type="NCBI Taxonomy" id="3218"/>
    <lineage>
        <taxon>Eukaryota</taxon>
        <taxon>Viridiplantae</taxon>
        <taxon>Streptophyta</taxon>
        <taxon>Embryophyta</taxon>
        <taxon>Bryophyta</taxon>
        <taxon>Bryophytina</taxon>
        <taxon>Bryopsida</taxon>
        <taxon>Funariidae</taxon>
        <taxon>Funariales</taxon>
        <taxon>Funariaceae</taxon>
        <taxon>Physcomitrium</taxon>
    </lineage>
</organism>
<gene>
    <name evidence="3" type="ORF">PHYPA_010506</name>
</gene>
<dbReference type="InParanoid" id="A0A2K1KC14"/>
<dbReference type="PaxDb" id="3218-PP1S2_681V6.1"/>
<dbReference type="EnsemblPlants" id="Pp3c7_17770V3.1">
    <property type="protein sequence ID" value="PAC:32925458.CDS.1"/>
    <property type="gene ID" value="Pp3c7_17770"/>
</dbReference>
<reference evidence="4" key="3">
    <citation type="submission" date="2020-12" db="UniProtKB">
        <authorList>
            <consortium name="EnsemblPlants"/>
        </authorList>
    </citation>
    <scope>IDENTIFICATION</scope>
</reference>